<proteinExistence type="predicted"/>
<reference evidence="2" key="1">
    <citation type="submission" date="2017-05" db="UniProtKB">
        <authorList>
            <consortium name="EnsemblMetazoa"/>
        </authorList>
    </citation>
    <scope>IDENTIFICATION</scope>
</reference>
<organism evidence="2">
    <name type="scientific">Amphimedon queenslandica</name>
    <name type="common">Sponge</name>
    <dbReference type="NCBI Taxonomy" id="400682"/>
    <lineage>
        <taxon>Eukaryota</taxon>
        <taxon>Metazoa</taxon>
        <taxon>Porifera</taxon>
        <taxon>Demospongiae</taxon>
        <taxon>Heteroscleromorpha</taxon>
        <taxon>Haplosclerida</taxon>
        <taxon>Niphatidae</taxon>
        <taxon>Amphimedon</taxon>
    </lineage>
</organism>
<evidence type="ECO:0000256" key="1">
    <source>
        <dbReference type="SAM" id="MobiDB-lite"/>
    </source>
</evidence>
<accession>A0A1X7UNU3</accession>
<name>A0A1X7UNU3_AMPQE</name>
<dbReference type="EnsemblMetazoa" id="Aqu2.1.29184_001">
    <property type="protein sequence ID" value="Aqu2.1.29184_001"/>
    <property type="gene ID" value="Aqu2.1.29184"/>
</dbReference>
<sequence>MEGASVCGTEGDLQLQWMTRVSISRSPSPDPARRERVEDAGDSILPPRRDPAVIPHGGAPTILPGEAPAAPP</sequence>
<dbReference type="InParanoid" id="A0A1X7UNU3"/>
<dbReference type="AlphaFoldDB" id="A0A1X7UNU3"/>
<feature type="region of interest" description="Disordered" evidence="1">
    <location>
        <begin position="21"/>
        <end position="72"/>
    </location>
</feature>
<evidence type="ECO:0000313" key="2">
    <source>
        <dbReference type="EnsemblMetazoa" id="Aqu2.1.29184_001"/>
    </source>
</evidence>
<protein>
    <submittedName>
        <fullName evidence="2">Uncharacterized protein</fullName>
    </submittedName>
</protein>